<organism evidence="2 3">
    <name type="scientific">Halobacteriovorax marinus</name>
    <dbReference type="NCBI Taxonomy" id="97084"/>
    <lineage>
        <taxon>Bacteria</taxon>
        <taxon>Pseudomonadati</taxon>
        <taxon>Bdellovibrionota</taxon>
        <taxon>Bacteriovoracia</taxon>
        <taxon>Bacteriovoracales</taxon>
        <taxon>Halobacteriovoraceae</taxon>
        <taxon>Halobacteriovorax</taxon>
    </lineage>
</organism>
<dbReference type="InterPro" id="IPR029061">
    <property type="entry name" value="THDP-binding"/>
</dbReference>
<dbReference type="SUPFAM" id="SSF52518">
    <property type="entry name" value="Thiamin diphosphate-binding fold (THDP-binding)"/>
    <property type="match status" value="1"/>
</dbReference>
<dbReference type="CDD" id="cd02012">
    <property type="entry name" value="TPP_TK"/>
    <property type="match status" value="1"/>
</dbReference>
<sequence>MKDFQNKCLDIRKEILDIFIKGGRGHLPSAFSLVEILVTLYYKKFNLTPDSFTSLDRDRVILSKGHGCLALYAILSDLGFISKDEYHKFCKVGGILGGHPARLKVPGVEVSTGSLGHGLSVGIGMALSLKKNQSKKMVTVVLGDGECNEGTIWEAALSAAKNRLDNLIVLIDHNKFQSYGPVDEVCSLAPFGDKWKSFGFTVHEVDMVNEADSLIDHLKTTEGKPTAIICHTIKGQGHKLLEGNLAWHHKSKLNQSDIDELLGGLK</sequence>
<dbReference type="InterPro" id="IPR005474">
    <property type="entry name" value="Transketolase_N"/>
</dbReference>
<dbReference type="Pfam" id="PF00456">
    <property type="entry name" value="Transketolase_N"/>
    <property type="match status" value="1"/>
</dbReference>
<dbReference type="AlphaFoldDB" id="A0A1Y5F323"/>
<evidence type="ECO:0000313" key="3">
    <source>
        <dbReference type="Proteomes" id="UP000196531"/>
    </source>
</evidence>
<evidence type="ECO:0000259" key="1">
    <source>
        <dbReference type="Pfam" id="PF00456"/>
    </source>
</evidence>
<comment type="caution">
    <text evidence="2">The sequence shown here is derived from an EMBL/GenBank/DDBJ whole genome shotgun (WGS) entry which is preliminary data.</text>
</comment>
<gene>
    <name evidence="2" type="ORF">A9Q84_19385</name>
</gene>
<accession>A0A1Y5F323</accession>
<proteinExistence type="predicted"/>
<dbReference type="PANTHER" id="PTHR47514">
    <property type="entry name" value="TRANSKETOLASE N-TERMINAL SECTION-RELATED"/>
    <property type="match status" value="1"/>
</dbReference>
<dbReference type="Proteomes" id="UP000196531">
    <property type="component" value="Unassembled WGS sequence"/>
</dbReference>
<reference evidence="3" key="1">
    <citation type="journal article" date="2017" name="Proc. Natl. Acad. Sci. U.S.A.">
        <title>Simulation of Deepwater Horizon oil plume reveals substrate specialization within a complex community of hydrocarbon-degraders.</title>
        <authorList>
            <person name="Hu P."/>
            <person name="Dubinsky E.A."/>
            <person name="Probst A.J."/>
            <person name="Wang J."/>
            <person name="Sieber C.M.K."/>
            <person name="Tom L.M."/>
            <person name="Gardinali P."/>
            <person name="Banfield J.F."/>
            <person name="Atlas R.M."/>
            <person name="Andersen G.L."/>
        </authorList>
    </citation>
    <scope>NUCLEOTIDE SEQUENCE [LARGE SCALE GENOMIC DNA]</scope>
</reference>
<dbReference type="EMBL" id="MAAO01000015">
    <property type="protein sequence ID" value="OUR93633.1"/>
    <property type="molecule type" value="Genomic_DNA"/>
</dbReference>
<protein>
    <submittedName>
        <fullName evidence="2">Transketolase</fullName>
    </submittedName>
</protein>
<dbReference type="PANTHER" id="PTHR47514:SF2">
    <property type="entry name" value="TRANSKETOLASE"/>
    <property type="match status" value="1"/>
</dbReference>
<name>A0A1Y5F323_9BACT</name>
<dbReference type="Gene3D" id="3.40.50.970">
    <property type="match status" value="1"/>
</dbReference>
<feature type="domain" description="Transketolase N-terminal" evidence="1">
    <location>
        <begin position="11"/>
        <end position="260"/>
    </location>
</feature>
<evidence type="ECO:0000313" key="2">
    <source>
        <dbReference type="EMBL" id="OUR93633.1"/>
    </source>
</evidence>